<dbReference type="RefSeq" id="WP_346819370.1">
    <property type="nucleotide sequence ID" value="NZ_JBDKWZ010000001.1"/>
</dbReference>
<accession>A0AAW9S072</accession>
<proteinExistence type="predicted"/>
<dbReference type="AlphaFoldDB" id="A0AAW9S072"/>
<keyword evidence="2" id="KW-1185">Reference proteome</keyword>
<evidence type="ECO:0000313" key="1">
    <source>
        <dbReference type="EMBL" id="MEN7546586.1"/>
    </source>
</evidence>
<dbReference type="Proteomes" id="UP001403385">
    <property type="component" value="Unassembled WGS sequence"/>
</dbReference>
<reference evidence="1 2" key="1">
    <citation type="submission" date="2024-04" db="EMBL/GenBank/DDBJ databases">
        <title>Novel genus in family Flammeovirgaceae.</title>
        <authorList>
            <person name="Nguyen T.H."/>
            <person name="Vuong T.Q."/>
            <person name="Le H."/>
            <person name="Kim S.-G."/>
        </authorList>
    </citation>
    <scope>NUCLEOTIDE SEQUENCE [LARGE SCALE GENOMIC DNA]</scope>
    <source>
        <strain evidence="1 2">JCM 23209</strain>
    </source>
</reference>
<dbReference type="EMBL" id="JBDKWZ010000001">
    <property type="protein sequence ID" value="MEN7546586.1"/>
    <property type="molecule type" value="Genomic_DNA"/>
</dbReference>
<gene>
    <name evidence="1" type="ORF">AAG747_01625</name>
</gene>
<organism evidence="1 2">
    <name type="scientific">Rapidithrix thailandica</name>
    <dbReference type="NCBI Taxonomy" id="413964"/>
    <lineage>
        <taxon>Bacteria</taxon>
        <taxon>Pseudomonadati</taxon>
        <taxon>Bacteroidota</taxon>
        <taxon>Cytophagia</taxon>
        <taxon>Cytophagales</taxon>
        <taxon>Flammeovirgaceae</taxon>
        <taxon>Rapidithrix</taxon>
    </lineage>
</organism>
<evidence type="ECO:0008006" key="3">
    <source>
        <dbReference type="Google" id="ProtNLM"/>
    </source>
</evidence>
<comment type="caution">
    <text evidence="1">The sequence shown here is derived from an EMBL/GenBank/DDBJ whole genome shotgun (WGS) entry which is preliminary data.</text>
</comment>
<protein>
    <recommendedName>
        <fullName evidence="3">Transposase</fullName>
    </recommendedName>
</protein>
<evidence type="ECO:0000313" key="2">
    <source>
        <dbReference type="Proteomes" id="UP001403385"/>
    </source>
</evidence>
<name>A0AAW9S072_9BACT</name>
<sequence length="55" mass="6333">MEKDLRTKIYKLARSLQVIKHKKSQESLVSLVFGLIASRSVVFSELADKMDRTTH</sequence>